<feature type="compositionally biased region" description="Basic and acidic residues" evidence="11">
    <location>
        <begin position="399"/>
        <end position="412"/>
    </location>
</feature>
<organism evidence="13 14">
    <name type="scientific">Thiohalomonas denitrificans</name>
    <dbReference type="NCBI Taxonomy" id="415747"/>
    <lineage>
        <taxon>Bacteria</taxon>
        <taxon>Pseudomonadati</taxon>
        <taxon>Pseudomonadota</taxon>
        <taxon>Gammaproteobacteria</taxon>
        <taxon>Thiohalomonadales</taxon>
        <taxon>Thiohalomonadaceae</taxon>
        <taxon>Thiohalomonas</taxon>
    </lineage>
</organism>
<dbReference type="PANTHER" id="PTHR43343:SF3">
    <property type="entry name" value="PROTEASE DO-LIKE 8, CHLOROPLASTIC"/>
    <property type="match status" value="1"/>
</dbReference>
<dbReference type="PANTHER" id="PTHR43343">
    <property type="entry name" value="PEPTIDASE S12"/>
    <property type="match status" value="1"/>
</dbReference>
<name>A0A1G5QQI8_9GAMM</name>
<evidence type="ECO:0000313" key="13">
    <source>
        <dbReference type="EMBL" id="SCZ63369.1"/>
    </source>
</evidence>
<dbReference type="Gene3D" id="2.40.10.120">
    <property type="match status" value="1"/>
</dbReference>
<dbReference type="AlphaFoldDB" id="A0A1G5QQI8"/>
<feature type="binding site" evidence="10">
    <location>
        <begin position="241"/>
        <end position="243"/>
    </location>
    <ligand>
        <name>substrate</name>
    </ligand>
</feature>
<dbReference type="GO" id="GO:0042597">
    <property type="term" value="C:periplasmic space"/>
    <property type="evidence" value="ECO:0007669"/>
    <property type="project" value="UniProtKB-SubCell"/>
</dbReference>
<evidence type="ECO:0000256" key="4">
    <source>
        <dbReference type="ARBA" id="ARBA00022729"/>
    </source>
</evidence>
<dbReference type="CDD" id="cd10839">
    <property type="entry name" value="cpPDZ1_DegP-like"/>
    <property type="match status" value="1"/>
</dbReference>
<dbReference type="Pfam" id="PF17820">
    <property type="entry name" value="PDZ_6"/>
    <property type="match status" value="1"/>
</dbReference>
<dbReference type="InterPro" id="IPR041489">
    <property type="entry name" value="PDZ_6"/>
</dbReference>
<feature type="active site" description="Charge relay system" evidence="9">
    <location>
        <position position="243"/>
    </location>
</feature>
<evidence type="ECO:0000256" key="1">
    <source>
        <dbReference type="ARBA" id="ARBA00004418"/>
    </source>
</evidence>
<sequence length="498" mass="53075">MSLWGDSWWRERMAVYRLIETGLDLVIYMASAIFPVRHARSLLTAAILVLGIQLAQAQPDFVPLVEKHRSSVVSITSEEVTGGEGGILEQLPIPEDSPLYDYFQKFFESPHDGQGPPAQLLQSMGSGFIISDDGYVLTNAHVVQGEKIRVTLSDRRQLTAEVVGEDLPSDLALLKIDATDLSVAPIGDSDQLKVGQWVMAIGAPFGLQHTATQGIISGLGRSLPGDSYIPFIQTDAAVNPGNSGGPLFSLDGRVIGVNSMIYSGTGGYMGVSFAIPINVAMDVAEQLRTEGRVSRGWLGVMIQEVSPELAESFGLDERRGALVSAVMDDSPAAAAGLQSGDVILSFDGQPISNADELPTVVAGTEVGKTVSINLVRDGREQEIRLEVGELPEEVAGGATRERQERQSPEEGRLGISVSELPPEGGEPGVLVENVSPGPAASAGIQPGDIIQRFAGEEVRNPLQFQQLLEELPGGRTVAVLIRRGEQPLFVALDLPSSK</sequence>
<dbReference type="Gene3D" id="2.30.42.10">
    <property type="match status" value="2"/>
</dbReference>
<keyword evidence="8" id="KW-0720">Serine protease</keyword>
<feature type="region of interest" description="Disordered" evidence="11">
    <location>
        <begin position="390"/>
        <end position="443"/>
    </location>
</feature>
<feature type="binding site" evidence="10">
    <location>
        <position position="78"/>
    </location>
    <ligand>
        <name>substrate</name>
    </ligand>
</feature>
<evidence type="ECO:0000259" key="12">
    <source>
        <dbReference type="PROSITE" id="PS50106"/>
    </source>
</evidence>
<feature type="active site" description="Charge relay system" evidence="9">
    <location>
        <position position="141"/>
    </location>
</feature>
<dbReference type="SUPFAM" id="SSF50494">
    <property type="entry name" value="Trypsin-like serine proteases"/>
    <property type="match status" value="1"/>
</dbReference>
<dbReference type="Pfam" id="PF13365">
    <property type="entry name" value="Trypsin_2"/>
    <property type="match status" value="1"/>
</dbReference>
<dbReference type="InterPro" id="IPR001478">
    <property type="entry name" value="PDZ"/>
</dbReference>
<feature type="domain" description="PDZ" evidence="12">
    <location>
        <begin position="282"/>
        <end position="378"/>
    </location>
</feature>
<dbReference type="NCBIfam" id="TIGR02037">
    <property type="entry name" value="degP_htrA_DO"/>
    <property type="match status" value="1"/>
</dbReference>
<evidence type="ECO:0000256" key="2">
    <source>
        <dbReference type="ARBA" id="ARBA00010541"/>
    </source>
</evidence>
<feature type="binding site" evidence="10">
    <location>
        <position position="141"/>
    </location>
    <ligand>
        <name>substrate</name>
    </ligand>
</feature>
<evidence type="ECO:0000256" key="6">
    <source>
        <dbReference type="ARBA" id="ARBA00022764"/>
    </source>
</evidence>
<evidence type="ECO:0000256" key="9">
    <source>
        <dbReference type="PIRSR" id="PIRSR611782-1"/>
    </source>
</evidence>
<dbReference type="EMBL" id="FMWD01000007">
    <property type="protein sequence ID" value="SCZ63369.1"/>
    <property type="molecule type" value="Genomic_DNA"/>
</dbReference>
<feature type="domain" description="PDZ" evidence="12">
    <location>
        <begin position="409"/>
        <end position="460"/>
    </location>
</feature>
<dbReference type="Pfam" id="PF13180">
    <property type="entry name" value="PDZ_2"/>
    <property type="match status" value="1"/>
</dbReference>
<evidence type="ECO:0000256" key="5">
    <source>
        <dbReference type="ARBA" id="ARBA00022737"/>
    </source>
</evidence>
<evidence type="ECO:0000313" key="14">
    <source>
        <dbReference type="Proteomes" id="UP000199648"/>
    </source>
</evidence>
<keyword evidence="6" id="KW-0574">Periplasm</keyword>
<evidence type="ECO:0000256" key="8">
    <source>
        <dbReference type="ARBA" id="ARBA00022825"/>
    </source>
</evidence>
<comment type="similarity">
    <text evidence="2">Belongs to the peptidase S1C family.</text>
</comment>
<dbReference type="PRINTS" id="PR00834">
    <property type="entry name" value="PROTEASES2C"/>
</dbReference>
<keyword evidence="4" id="KW-0732">Signal</keyword>
<dbReference type="Proteomes" id="UP000199648">
    <property type="component" value="Unassembled WGS sequence"/>
</dbReference>
<dbReference type="InterPro" id="IPR011782">
    <property type="entry name" value="Pept_S1C_Do"/>
</dbReference>
<gene>
    <name evidence="13" type="ORF">SAMN03097708_02468</name>
</gene>
<accession>A0A1G5QQI8</accession>
<dbReference type="GO" id="GO:0004252">
    <property type="term" value="F:serine-type endopeptidase activity"/>
    <property type="evidence" value="ECO:0007669"/>
    <property type="project" value="InterPro"/>
</dbReference>
<dbReference type="PROSITE" id="PS50106">
    <property type="entry name" value="PDZ"/>
    <property type="match status" value="2"/>
</dbReference>
<dbReference type="FunFam" id="2.30.42.10:FF:000037">
    <property type="entry name" value="Periplasmic serine endoprotease DegP-like"/>
    <property type="match status" value="1"/>
</dbReference>
<evidence type="ECO:0000256" key="3">
    <source>
        <dbReference type="ARBA" id="ARBA00022670"/>
    </source>
</evidence>
<keyword evidence="3 13" id="KW-0645">Protease</keyword>
<reference evidence="13 14" key="1">
    <citation type="submission" date="2016-10" db="EMBL/GenBank/DDBJ databases">
        <authorList>
            <person name="de Groot N.N."/>
        </authorList>
    </citation>
    <scope>NUCLEOTIDE SEQUENCE [LARGE SCALE GENOMIC DNA]</scope>
    <source>
        <strain evidence="13 14">HLD2</strain>
    </source>
</reference>
<keyword evidence="5" id="KW-0677">Repeat</keyword>
<feature type="active site" description="Charge relay system" evidence="9">
    <location>
        <position position="170"/>
    </location>
</feature>
<dbReference type="GO" id="GO:0006508">
    <property type="term" value="P:proteolysis"/>
    <property type="evidence" value="ECO:0007669"/>
    <property type="project" value="UniProtKB-KW"/>
</dbReference>
<proteinExistence type="inferred from homology"/>
<keyword evidence="7" id="KW-0378">Hydrolase</keyword>
<dbReference type="InterPro" id="IPR051201">
    <property type="entry name" value="Chloro_Bact_Ser_Proteases"/>
</dbReference>
<protein>
    <submittedName>
        <fullName evidence="13">Serine protease Do</fullName>
    </submittedName>
</protein>
<evidence type="ECO:0000256" key="10">
    <source>
        <dbReference type="PIRSR" id="PIRSR611782-2"/>
    </source>
</evidence>
<dbReference type="SUPFAM" id="SSF50156">
    <property type="entry name" value="PDZ domain-like"/>
    <property type="match status" value="2"/>
</dbReference>
<evidence type="ECO:0000256" key="11">
    <source>
        <dbReference type="SAM" id="MobiDB-lite"/>
    </source>
</evidence>
<evidence type="ECO:0000256" key="7">
    <source>
        <dbReference type="ARBA" id="ARBA00022801"/>
    </source>
</evidence>
<dbReference type="InterPro" id="IPR001940">
    <property type="entry name" value="Peptidase_S1C"/>
</dbReference>
<feature type="binding site" evidence="10">
    <location>
        <position position="170"/>
    </location>
    <ligand>
        <name>substrate</name>
    </ligand>
</feature>
<dbReference type="SMART" id="SM00228">
    <property type="entry name" value="PDZ"/>
    <property type="match status" value="2"/>
</dbReference>
<keyword evidence="14" id="KW-1185">Reference proteome</keyword>
<dbReference type="InterPro" id="IPR009003">
    <property type="entry name" value="Peptidase_S1_PA"/>
</dbReference>
<comment type="subcellular location">
    <subcellularLocation>
        <location evidence="1">Periplasm</location>
    </subcellularLocation>
</comment>
<dbReference type="InterPro" id="IPR036034">
    <property type="entry name" value="PDZ_sf"/>
</dbReference>
<dbReference type="STRING" id="415747.SAMN03097708_02468"/>